<feature type="non-terminal residue" evidence="3">
    <location>
        <position position="745"/>
    </location>
</feature>
<feature type="region of interest" description="Disordered" evidence="2">
    <location>
        <begin position="532"/>
        <end position="573"/>
    </location>
</feature>
<feature type="coiled-coil region" evidence="1">
    <location>
        <begin position="78"/>
        <end position="105"/>
    </location>
</feature>
<reference evidence="3" key="1">
    <citation type="submission" date="2021-02" db="EMBL/GenBank/DDBJ databases">
        <authorList>
            <person name="Dougan E. K."/>
            <person name="Rhodes N."/>
            <person name="Thang M."/>
            <person name="Chan C."/>
        </authorList>
    </citation>
    <scope>NUCLEOTIDE SEQUENCE</scope>
</reference>
<dbReference type="EMBL" id="CAJNNV010000465">
    <property type="protein sequence ID" value="CAE8582724.1"/>
    <property type="molecule type" value="Genomic_DNA"/>
</dbReference>
<evidence type="ECO:0000313" key="3">
    <source>
        <dbReference type="EMBL" id="CAE8582724.1"/>
    </source>
</evidence>
<feature type="compositionally biased region" description="Basic residues" evidence="2">
    <location>
        <begin position="550"/>
        <end position="567"/>
    </location>
</feature>
<organism evidence="3 4">
    <name type="scientific">Polarella glacialis</name>
    <name type="common">Dinoflagellate</name>
    <dbReference type="NCBI Taxonomy" id="89957"/>
    <lineage>
        <taxon>Eukaryota</taxon>
        <taxon>Sar</taxon>
        <taxon>Alveolata</taxon>
        <taxon>Dinophyceae</taxon>
        <taxon>Suessiales</taxon>
        <taxon>Suessiaceae</taxon>
        <taxon>Polarella</taxon>
    </lineage>
</organism>
<feature type="compositionally biased region" description="Basic and acidic residues" evidence="2">
    <location>
        <begin position="38"/>
        <end position="52"/>
    </location>
</feature>
<feature type="region of interest" description="Disordered" evidence="2">
    <location>
        <begin position="38"/>
        <end position="58"/>
    </location>
</feature>
<feature type="compositionally biased region" description="Polar residues" evidence="2">
    <location>
        <begin position="647"/>
        <end position="657"/>
    </location>
</feature>
<evidence type="ECO:0000313" key="4">
    <source>
        <dbReference type="Proteomes" id="UP000654075"/>
    </source>
</evidence>
<feature type="compositionally biased region" description="Low complexity" evidence="2">
    <location>
        <begin position="121"/>
        <end position="135"/>
    </location>
</feature>
<feature type="region of interest" description="Disordered" evidence="2">
    <location>
        <begin position="105"/>
        <end position="158"/>
    </location>
</feature>
<keyword evidence="4" id="KW-1185">Reference proteome</keyword>
<proteinExistence type="predicted"/>
<accession>A0A813D2Y0</accession>
<dbReference type="Proteomes" id="UP000654075">
    <property type="component" value="Unassembled WGS sequence"/>
</dbReference>
<dbReference type="AlphaFoldDB" id="A0A813D2Y0"/>
<feature type="compositionally biased region" description="Low complexity" evidence="2">
    <location>
        <begin position="105"/>
        <end position="114"/>
    </location>
</feature>
<dbReference type="SUPFAM" id="SSF52047">
    <property type="entry name" value="RNI-like"/>
    <property type="match status" value="1"/>
</dbReference>
<evidence type="ECO:0000256" key="2">
    <source>
        <dbReference type="SAM" id="MobiDB-lite"/>
    </source>
</evidence>
<feature type="compositionally biased region" description="Low complexity" evidence="2">
    <location>
        <begin position="142"/>
        <end position="158"/>
    </location>
</feature>
<name>A0A813D2Y0_POLGL</name>
<feature type="region of interest" description="Disordered" evidence="2">
    <location>
        <begin position="605"/>
        <end position="673"/>
    </location>
</feature>
<protein>
    <submittedName>
        <fullName evidence="3">Uncharacterized protein</fullName>
    </submittedName>
</protein>
<gene>
    <name evidence="3" type="ORF">PGLA1383_LOCUS1722</name>
</gene>
<keyword evidence="1" id="KW-0175">Coiled coil</keyword>
<comment type="caution">
    <text evidence="3">The sequence shown here is derived from an EMBL/GenBank/DDBJ whole genome shotgun (WGS) entry which is preliminary data.</text>
</comment>
<feature type="region of interest" description="Disordered" evidence="2">
    <location>
        <begin position="263"/>
        <end position="290"/>
    </location>
</feature>
<dbReference type="Gene3D" id="3.80.10.10">
    <property type="entry name" value="Ribonuclease Inhibitor"/>
    <property type="match status" value="1"/>
</dbReference>
<sequence length="745" mass="82087">CKEHEKERCQELEKERVLQRISELIESRLKLEADLADERKSAKERNDHHMEETAGLLEQIEDMATTNRTMEATHGIRLEGLQERCEELESKLQQAKEAKVLALEAAPTPEPQQQEAKEAKALAPEAAPTPEPQQQEAKEAKALAPEAAPTPEPQQQEVQLRELQVRQQALHELQAPSSPLAMAYPNWGPPPHAGPHLYVHGHPAAAPYPPSRPPLYHPQRAHLPPAGQYLPSPQPPPGYPFHSYPAPPALPHYVPEVLPVRHQDQTHHHQAPPPQAVSAPSAGPGGSYAEDKPAAYKAFTEKAVRISSRGAEVGLPGGMCEDRHVSDFLQCLQCWLWRSYGDSRVTGRPWRLRRLDLAQNSLSDESICAVLGTMKRLDVRVERVCLSGNCMRAAGMAAVTEYVWNCQEALMELDISDNEVAANASSSTPGGDGVSALIRCLYNHPSYPMMLDSGHEGRKVIPFLLRFGGNFIDQPEHLLEVVLSRAFKGGKTLIRICDSQESYLQGGDEFLSIYMPDFQSQRAVAGSMPTIEATAVEDPSGSGRTLERSRSRRVHSSKARRRRHRRTATPAAAASEALLLVSSGHEGKPETEVALPAAGPAQTRLVQGEGSGVKEAAEDVPAGTERRRRKRKEAHVKAELTDAASLPQRNANGQKETSPPLLTEEEQHKLQGEVEKKLAKIEGLPSEQSTRKMLSEFTVCMLVARKGPQEVEAELASFLGQEHAVPVAAWFMKHVRSRYKKAARG</sequence>
<feature type="non-terminal residue" evidence="3">
    <location>
        <position position="1"/>
    </location>
</feature>
<evidence type="ECO:0000256" key="1">
    <source>
        <dbReference type="SAM" id="Coils"/>
    </source>
</evidence>
<dbReference type="InterPro" id="IPR032675">
    <property type="entry name" value="LRR_dom_sf"/>
</dbReference>